<dbReference type="InterPro" id="IPR029016">
    <property type="entry name" value="GAF-like_dom_sf"/>
</dbReference>
<dbReference type="GO" id="GO:0009881">
    <property type="term" value="F:photoreceptor activity"/>
    <property type="evidence" value="ECO:0007669"/>
    <property type="project" value="UniProtKB-KW"/>
</dbReference>
<evidence type="ECO:0000256" key="14">
    <source>
        <dbReference type="ARBA" id="ARBA00023026"/>
    </source>
</evidence>
<evidence type="ECO:0000256" key="2">
    <source>
        <dbReference type="ARBA" id="ARBA00012438"/>
    </source>
</evidence>
<evidence type="ECO:0000256" key="10">
    <source>
        <dbReference type="ARBA" id="ARBA00022741"/>
    </source>
</evidence>
<proteinExistence type="predicted"/>
<keyword evidence="11" id="KW-0418">Kinase</keyword>
<dbReference type="OrthoDB" id="9816309at2"/>
<dbReference type="SUPFAM" id="SSF55785">
    <property type="entry name" value="PYP-like sensor domain (PAS domain)"/>
    <property type="match status" value="4"/>
</dbReference>
<dbReference type="SMART" id="SM00086">
    <property type="entry name" value="PAC"/>
    <property type="match status" value="2"/>
</dbReference>
<dbReference type="PROSITE" id="PS50113">
    <property type="entry name" value="PAC"/>
    <property type="match status" value="2"/>
</dbReference>
<sequence>MRDEGHEGWLGGGGDTGARVRARDWASTSLGPITCWPASLRTALTLVLDHPLPMALAWGPELVTFPNDACAALPGGPGDVLGRPFPEGWGAARRGLASRIAGALDGAAARFDGASAGLAFDHCLSPVRDATGAVVGIIDTLTPALAPERARFVPPGAGEERETFLLRLSDALRPLTEAVEVLDVAMRLLAGQLDVMGATCLEIDADEDGFALIASHERSPARASAPTRLSAFAPDMAEAYRAGSTLSCRDTELEPERDAYRAVGIRAWVGVPLVKQGRLLAIVGVHSREPRDWTREEVRLLEDVAERAWAAVERARAEAALAASEGRYRSFFETMRQGYDECEMIRDATGRPVDYRVLDVNPAFERLLGMTAGELRGRRASEVMPDFEEWWPAEIDRILATGAPGRVGREVPAFDRFYEVTIYPRGGDRFAAVCDDITERRRVELVRRENEARQVFLLRLSDALRPLGDPGEIQETACRIMAEQVGAEWVGCAEACGGDQTIGRQFPAAGPGATGGWFGRDPFRSADRDAGDTGSGIAPAHSTSDGRSFVAVPLVKAEDLVVVFGARRARPSGWTPAEVSLIEEAADRAWAAVERARAEVARRASEERYRTLFESIDQGFCVIEVLFDEAGAPVDYLFLEANPAFESKTGLVEAEGKRMRALAPGHEQFWFDTYGRVARTGHPERFQHRAEALGRWYDVYALRLGPAEENRVAILFDDITERRRAETALRESEERQAFLLKLSDTLRPIADPVEIQARAMRVLGEHLGVTRAQYYEADPSATYLDSQGGYADGAPPVVGRFRIDDFGQHVTEAYRAGRTLAVGDVTAEARFGAEELGAYAALGIGAYLGVPVMKAGRLAGIVGLHQAAKRDWTPAEVALVEETADRTWAAVERARTEAALRESEERFRQFGEASRDVLWIRDAETLQWQYLTPAFEEIYGLSREEALANDNYRSWMDLIVPEDRARAADSVRSIRRGAHVTFDYRIRRPSDRAIRWLRNTDFPIADASGQVIMVGGIGHDLTELRETELRLQTLIEGMPQLVWRAVGGGTWTWASPQWFEYTGQSAAESLGWGWLEALYPPDRETAREAWAHALETGGFEVEYRLRRGEGFRWFKTRATAVRDGTGAIIEWLGTSTDIHELRELQERQRILVAELQHRTRNLMAVVRSMADRTGDGSQDLDDFLQRFRARLEALARVQGLLSRLGETDRVAFDELLGTEIEAMPGAGGQVILEGPRGIRLRSSMAQMLAMALHELATNAMKYGALSQPRAVLAVRWSARRSDGENRPWLDIEWRESGVRMPPADRVLAETGQGRELIERALPYQFGAKTTFALEEDGVHCTISIPVSASGESAAGSAA</sequence>
<feature type="domain" description="PAC" evidence="17">
    <location>
        <begin position="1099"/>
        <end position="1150"/>
    </location>
</feature>
<evidence type="ECO:0000259" key="16">
    <source>
        <dbReference type="PROSITE" id="PS50112"/>
    </source>
</evidence>
<keyword evidence="14" id="KW-0843">Virulence</keyword>
<keyword evidence="8" id="KW-0808">Transferase</keyword>
<evidence type="ECO:0000256" key="5">
    <source>
        <dbReference type="ARBA" id="ARBA00022606"/>
    </source>
</evidence>
<dbReference type="InterPro" id="IPR013655">
    <property type="entry name" value="PAS_fold_3"/>
</dbReference>
<dbReference type="Gene3D" id="3.30.450.40">
    <property type="match status" value="3"/>
</dbReference>
<dbReference type="InterPro" id="IPR036890">
    <property type="entry name" value="HATPase_C_sf"/>
</dbReference>
<keyword evidence="5" id="KW-0716">Sensory transduction</keyword>
<dbReference type="NCBIfam" id="TIGR00229">
    <property type="entry name" value="sensory_box"/>
    <property type="match status" value="4"/>
</dbReference>
<keyword evidence="4" id="KW-0597">Phosphoprotein</keyword>
<evidence type="ECO:0000256" key="9">
    <source>
        <dbReference type="ARBA" id="ARBA00022737"/>
    </source>
</evidence>
<dbReference type="InterPro" id="IPR000700">
    <property type="entry name" value="PAS-assoc_C"/>
</dbReference>
<dbReference type="InterPro" id="IPR011102">
    <property type="entry name" value="Sig_transdc_His_kinase_HWE"/>
</dbReference>
<evidence type="ECO:0000256" key="8">
    <source>
        <dbReference type="ARBA" id="ARBA00022679"/>
    </source>
</evidence>
<evidence type="ECO:0000256" key="13">
    <source>
        <dbReference type="ARBA" id="ARBA00022991"/>
    </source>
</evidence>
<dbReference type="InterPro" id="IPR000014">
    <property type="entry name" value="PAS"/>
</dbReference>
<keyword evidence="19" id="KW-1185">Reference proteome</keyword>
<keyword evidence="9" id="KW-0677">Repeat</keyword>
<evidence type="ECO:0000256" key="12">
    <source>
        <dbReference type="ARBA" id="ARBA00022840"/>
    </source>
</evidence>
<name>A0A501WS27_9RHOB</name>
<dbReference type="InterPro" id="IPR035965">
    <property type="entry name" value="PAS-like_dom_sf"/>
</dbReference>
<dbReference type="GO" id="GO:0005524">
    <property type="term" value="F:ATP binding"/>
    <property type="evidence" value="ECO:0007669"/>
    <property type="project" value="UniProtKB-KW"/>
</dbReference>
<dbReference type="Pfam" id="PF08447">
    <property type="entry name" value="PAS_3"/>
    <property type="match status" value="2"/>
</dbReference>
<comment type="catalytic activity">
    <reaction evidence="1">
        <text>ATP + protein L-histidine = ADP + protein N-phospho-L-histidine.</text>
        <dbReference type="EC" id="2.7.13.3"/>
    </reaction>
</comment>
<keyword evidence="7" id="KW-0288">FMN</keyword>
<dbReference type="InterPro" id="IPR003018">
    <property type="entry name" value="GAF"/>
</dbReference>
<dbReference type="PROSITE" id="PS50112">
    <property type="entry name" value="PAS"/>
    <property type="match status" value="3"/>
</dbReference>
<evidence type="ECO:0000259" key="17">
    <source>
        <dbReference type="PROSITE" id="PS50113"/>
    </source>
</evidence>
<dbReference type="Gene3D" id="3.30.450.20">
    <property type="entry name" value="PAS domain"/>
    <property type="match status" value="4"/>
</dbReference>
<dbReference type="CDD" id="cd00130">
    <property type="entry name" value="PAS"/>
    <property type="match status" value="3"/>
</dbReference>
<keyword evidence="10" id="KW-0547">Nucleotide-binding</keyword>
<dbReference type="Pfam" id="PF13188">
    <property type="entry name" value="PAS_8"/>
    <property type="match status" value="1"/>
</dbReference>
<dbReference type="SMART" id="SM00911">
    <property type="entry name" value="HWE_HK"/>
    <property type="match status" value="1"/>
</dbReference>
<dbReference type="Proteomes" id="UP000319255">
    <property type="component" value="Unassembled WGS sequence"/>
</dbReference>
<evidence type="ECO:0000256" key="11">
    <source>
        <dbReference type="ARBA" id="ARBA00022777"/>
    </source>
</evidence>
<accession>A0A501WS27</accession>
<organism evidence="18 19">
    <name type="scientific">Amaricoccus solimangrovi</name>
    <dbReference type="NCBI Taxonomy" id="2589815"/>
    <lineage>
        <taxon>Bacteria</taxon>
        <taxon>Pseudomonadati</taxon>
        <taxon>Pseudomonadota</taxon>
        <taxon>Alphaproteobacteria</taxon>
        <taxon>Rhodobacterales</taxon>
        <taxon>Paracoccaceae</taxon>
        <taxon>Amaricoccus</taxon>
    </lineage>
</organism>
<reference evidence="18 19" key="1">
    <citation type="submission" date="2019-06" db="EMBL/GenBank/DDBJ databases">
        <title>A novel bacterium of genus Amaricoccus, isolated from marine sediment.</title>
        <authorList>
            <person name="Huang H."/>
            <person name="Mo K."/>
            <person name="Hu Y."/>
        </authorList>
    </citation>
    <scope>NUCLEOTIDE SEQUENCE [LARGE SCALE GENOMIC DNA]</scope>
    <source>
        <strain evidence="18 19">HB172011</strain>
    </source>
</reference>
<dbReference type="InterPro" id="IPR013656">
    <property type="entry name" value="PAS_4"/>
</dbReference>
<dbReference type="PANTHER" id="PTHR41523">
    <property type="entry name" value="TWO-COMPONENT SYSTEM SENSOR PROTEIN"/>
    <property type="match status" value="1"/>
</dbReference>
<dbReference type="Gene3D" id="3.30.565.10">
    <property type="entry name" value="Histidine kinase-like ATPase, C-terminal domain"/>
    <property type="match status" value="1"/>
</dbReference>
<keyword evidence="13" id="KW-0157">Chromophore</keyword>
<keyword evidence="3" id="KW-0600">Photoreceptor protein</keyword>
<comment type="caution">
    <text evidence="18">The sequence shown here is derived from an EMBL/GenBank/DDBJ whole genome shotgun (WGS) entry which is preliminary data.</text>
</comment>
<protein>
    <recommendedName>
        <fullName evidence="2">histidine kinase</fullName>
        <ecNumber evidence="2">2.7.13.3</ecNumber>
    </recommendedName>
</protein>
<gene>
    <name evidence="18" type="ORF">FJM51_08030</name>
</gene>
<dbReference type="SUPFAM" id="SSF55781">
    <property type="entry name" value="GAF domain-like"/>
    <property type="match status" value="3"/>
</dbReference>
<evidence type="ECO:0000256" key="1">
    <source>
        <dbReference type="ARBA" id="ARBA00000085"/>
    </source>
</evidence>
<keyword evidence="6" id="KW-0285">Flavoprotein</keyword>
<dbReference type="Pfam" id="PF08448">
    <property type="entry name" value="PAS_4"/>
    <property type="match status" value="1"/>
</dbReference>
<keyword evidence="15" id="KW-0675">Receptor</keyword>
<evidence type="ECO:0000313" key="18">
    <source>
        <dbReference type="EMBL" id="TPE51642.1"/>
    </source>
</evidence>
<dbReference type="InterPro" id="IPR001610">
    <property type="entry name" value="PAC"/>
</dbReference>
<dbReference type="Pfam" id="PF01590">
    <property type="entry name" value="GAF"/>
    <property type="match status" value="2"/>
</dbReference>
<dbReference type="SMART" id="SM00065">
    <property type="entry name" value="GAF"/>
    <property type="match status" value="3"/>
</dbReference>
<feature type="domain" description="PAS" evidence="16">
    <location>
        <begin position="1027"/>
        <end position="1097"/>
    </location>
</feature>
<dbReference type="EC" id="2.7.13.3" evidence="2"/>
<evidence type="ECO:0000313" key="19">
    <source>
        <dbReference type="Proteomes" id="UP000319255"/>
    </source>
</evidence>
<dbReference type="Pfam" id="PF07536">
    <property type="entry name" value="HWE_HK"/>
    <property type="match status" value="1"/>
</dbReference>
<dbReference type="SMART" id="SM00091">
    <property type="entry name" value="PAS"/>
    <property type="match status" value="3"/>
</dbReference>
<dbReference type="GO" id="GO:0004673">
    <property type="term" value="F:protein histidine kinase activity"/>
    <property type="evidence" value="ECO:0007669"/>
    <property type="project" value="UniProtKB-EC"/>
</dbReference>
<dbReference type="PANTHER" id="PTHR41523:SF7">
    <property type="entry name" value="HISTIDINE KINASE"/>
    <property type="match status" value="1"/>
</dbReference>
<evidence type="ECO:0000256" key="4">
    <source>
        <dbReference type="ARBA" id="ARBA00022553"/>
    </source>
</evidence>
<evidence type="ECO:0000256" key="6">
    <source>
        <dbReference type="ARBA" id="ARBA00022630"/>
    </source>
</evidence>
<keyword evidence="12" id="KW-0067">ATP-binding</keyword>
<feature type="domain" description="PAC" evidence="17">
    <location>
        <begin position="980"/>
        <end position="1033"/>
    </location>
</feature>
<evidence type="ECO:0000256" key="3">
    <source>
        <dbReference type="ARBA" id="ARBA00022543"/>
    </source>
</evidence>
<feature type="domain" description="PAS" evidence="16">
    <location>
        <begin position="903"/>
        <end position="978"/>
    </location>
</feature>
<dbReference type="FunFam" id="3.30.450.20:FF:000099">
    <property type="entry name" value="Sensory box sensor histidine kinase"/>
    <property type="match status" value="1"/>
</dbReference>
<dbReference type="EMBL" id="VFRP01000006">
    <property type="protein sequence ID" value="TPE51642.1"/>
    <property type="molecule type" value="Genomic_DNA"/>
</dbReference>
<dbReference type="RefSeq" id="WP_140453616.1">
    <property type="nucleotide sequence ID" value="NZ_VFRP01000006.1"/>
</dbReference>
<evidence type="ECO:0000256" key="15">
    <source>
        <dbReference type="ARBA" id="ARBA00023170"/>
    </source>
</evidence>
<evidence type="ECO:0000256" key="7">
    <source>
        <dbReference type="ARBA" id="ARBA00022643"/>
    </source>
</evidence>
<feature type="domain" description="PAS" evidence="16">
    <location>
        <begin position="347"/>
        <end position="402"/>
    </location>
</feature>